<proteinExistence type="predicted"/>
<dbReference type="AlphaFoldDB" id="A0A368R8W3"/>
<dbReference type="OrthoDB" id="688168at2759"/>
<evidence type="ECO:0008006" key="3">
    <source>
        <dbReference type="Google" id="ProtNLM"/>
    </source>
</evidence>
<feature type="region of interest" description="Disordered" evidence="1">
    <location>
        <begin position="292"/>
        <end position="312"/>
    </location>
</feature>
<dbReference type="PANTHER" id="PTHR34709">
    <property type="entry name" value="OS10G0396666 PROTEIN"/>
    <property type="match status" value="1"/>
</dbReference>
<evidence type="ECO:0000313" key="2">
    <source>
        <dbReference type="EMBL" id="RCV26609.1"/>
    </source>
</evidence>
<dbReference type="PANTHER" id="PTHR34709:SF79">
    <property type="entry name" value="F-BOX DOMAIN-CONTAINING PROTEIN"/>
    <property type="match status" value="1"/>
</dbReference>
<dbReference type="EMBL" id="CM003532">
    <property type="protein sequence ID" value="RCV26609.1"/>
    <property type="molecule type" value="Genomic_DNA"/>
</dbReference>
<reference evidence="2" key="2">
    <citation type="submission" date="2015-07" db="EMBL/GenBank/DDBJ databases">
        <authorList>
            <person name="Noorani M."/>
        </authorList>
    </citation>
    <scope>NUCLEOTIDE SEQUENCE</scope>
    <source>
        <strain evidence="2">Yugu1</strain>
    </source>
</reference>
<accession>A0A368R8W3</accession>
<dbReference type="InterPro" id="IPR032675">
    <property type="entry name" value="LRR_dom_sf"/>
</dbReference>
<dbReference type="InterPro" id="IPR055312">
    <property type="entry name" value="FBL15-like"/>
</dbReference>
<gene>
    <name evidence="2" type="ORF">SETIT_5G259600v2</name>
</gene>
<protein>
    <recommendedName>
        <fullName evidence="3">FBD domain-containing protein</fullName>
    </recommendedName>
</protein>
<dbReference type="PROSITE" id="PS51257">
    <property type="entry name" value="PROKAR_LIPOPROTEIN"/>
    <property type="match status" value="1"/>
</dbReference>
<organism evidence="2">
    <name type="scientific">Setaria italica</name>
    <name type="common">Foxtail millet</name>
    <name type="synonym">Panicum italicum</name>
    <dbReference type="NCBI Taxonomy" id="4555"/>
    <lineage>
        <taxon>Eukaryota</taxon>
        <taxon>Viridiplantae</taxon>
        <taxon>Streptophyta</taxon>
        <taxon>Embryophyta</taxon>
        <taxon>Tracheophyta</taxon>
        <taxon>Spermatophyta</taxon>
        <taxon>Magnoliopsida</taxon>
        <taxon>Liliopsida</taxon>
        <taxon>Poales</taxon>
        <taxon>Poaceae</taxon>
        <taxon>PACMAD clade</taxon>
        <taxon>Panicoideae</taxon>
        <taxon>Panicodae</taxon>
        <taxon>Paniceae</taxon>
        <taxon>Cenchrinae</taxon>
        <taxon>Setaria</taxon>
    </lineage>
</organism>
<dbReference type="Gene3D" id="3.80.10.10">
    <property type="entry name" value="Ribonuclease Inhibitor"/>
    <property type="match status" value="1"/>
</dbReference>
<dbReference type="SUPFAM" id="SSF52047">
    <property type="entry name" value="RNI-like"/>
    <property type="match status" value="1"/>
</dbReference>
<sequence>MVRYEALTALSLEDVSFAEDKEGRGLSGFVSSLSCCPRLRTLYMNNIWELTQLVPRVEALEELTVIYAAGLVTLDMAAPNLRVFDLLYCYRIRAARVVAPRLQEIDLCRIGLDRRPDLLDIQGPTSVRRLSEIQIDIHAQYYSCYTSVSFWLLENCTGVENVELHLDHANYEDVTMDEFDDLTVEGAPRFPHVRSMFMEAKSIPERQLVASISSLLRRFPGMRSLRIEIIDTDRDILRCFCRHLGTSDDHGKISLELLEEVEISGFTGADEEMDLVTLIFKVSPSVKSMTLHATSETEQSSEDGCGNGSLEPMHRKLMDISSSDRGHWQFDKSVCTWGVLHNREHIDGAK</sequence>
<name>A0A368R8W3_SETIT</name>
<evidence type="ECO:0000256" key="1">
    <source>
        <dbReference type="SAM" id="MobiDB-lite"/>
    </source>
</evidence>
<reference evidence="2" key="1">
    <citation type="journal article" date="2012" name="Nat. Biotechnol.">
        <title>Reference genome sequence of the model plant Setaria.</title>
        <authorList>
            <person name="Bennetzen J.L."/>
            <person name="Schmutz J."/>
            <person name="Wang H."/>
            <person name="Percifield R."/>
            <person name="Hawkins J."/>
            <person name="Pontaroli A.C."/>
            <person name="Estep M."/>
            <person name="Feng L."/>
            <person name="Vaughn J.N."/>
            <person name="Grimwood J."/>
            <person name="Jenkins J."/>
            <person name="Barry K."/>
            <person name="Lindquist E."/>
            <person name="Hellsten U."/>
            <person name="Deshpande S."/>
            <person name="Wang X."/>
            <person name="Wu X."/>
            <person name="Mitros T."/>
            <person name="Triplett J."/>
            <person name="Yang X."/>
            <person name="Ye C.Y."/>
            <person name="Mauro-Herrera M."/>
            <person name="Wang L."/>
            <person name="Li P."/>
            <person name="Sharma M."/>
            <person name="Sharma R."/>
            <person name="Ronald P.C."/>
            <person name="Panaud O."/>
            <person name="Kellogg E.A."/>
            <person name="Brutnell T.P."/>
            <person name="Doust A.N."/>
            <person name="Tuskan G.A."/>
            <person name="Rokhsar D."/>
            <person name="Devos K.M."/>
        </authorList>
    </citation>
    <scope>NUCLEOTIDE SEQUENCE [LARGE SCALE GENOMIC DNA]</scope>
    <source>
        <strain evidence="2">Yugu1</strain>
    </source>
</reference>